<dbReference type="SUPFAM" id="SSF51197">
    <property type="entry name" value="Clavaminate synthase-like"/>
    <property type="match status" value="1"/>
</dbReference>
<dbReference type="OrthoDB" id="288590at2759"/>
<organism evidence="1 2">
    <name type="scientific">Gossypium gossypioides</name>
    <name type="common">Mexican cotton</name>
    <name type="synonym">Selera gossypioides</name>
    <dbReference type="NCBI Taxonomy" id="34282"/>
    <lineage>
        <taxon>Eukaryota</taxon>
        <taxon>Viridiplantae</taxon>
        <taxon>Streptophyta</taxon>
        <taxon>Embryophyta</taxon>
        <taxon>Tracheophyta</taxon>
        <taxon>Spermatophyta</taxon>
        <taxon>Magnoliopsida</taxon>
        <taxon>eudicotyledons</taxon>
        <taxon>Gunneridae</taxon>
        <taxon>Pentapetalae</taxon>
        <taxon>rosids</taxon>
        <taxon>malvids</taxon>
        <taxon>Malvales</taxon>
        <taxon>Malvaceae</taxon>
        <taxon>Malvoideae</taxon>
        <taxon>Gossypium</taxon>
    </lineage>
</organism>
<feature type="non-terminal residue" evidence="1">
    <location>
        <position position="1"/>
    </location>
</feature>
<protein>
    <submittedName>
        <fullName evidence="1">Uncharacterized protein</fullName>
    </submittedName>
</protein>
<dbReference type="InterPro" id="IPR027443">
    <property type="entry name" value="IPNS-like_sf"/>
</dbReference>
<name>A0A7J9CXQ9_GOSGO</name>
<evidence type="ECO:0000313" key="1">
    <source>
        <dbReference type="EMBL" id="MBA0753232.1"/>
    </source>
</evidence>
<dbReference type="EMBL" id="JABEZY010205396">
    <property type="protein sequence ID" value="MBA0753232.1"/>
    <property type="molecule type" value="Genomic_DNA"/>
</dbReference>
<dbReference type="Proteomes" id="UP000593579">
    <property type="component" value="Unassembled WGS sequence"/>
</dbReference>
<reference evidence="1 2" key="1">
    <citation type="journal article" date="2019" name="Genome Biol. Evol.">
        <title>Insights into the evolution of the New World diploid cottons (Gossypium, subgenus Houzingenia) based on genome sequencing.</title>
        <authorList>
            <person name="Grover C.E."/>
            <person name="Arick M.A. 2nd"/>
            <person name="Thrash A."/>
            <person name="Conover J.L."/>
            <person name="Sanders W.S."/>
            <person name="Peterson D.G."/>
            <person name="Frelichowski J.E."/>
            <person name="Scheffler J.A."/>
            <person name="Scheffler B.E."/>
            <person name="Wendel J.F."/>
        </authorList>
    </citation>
    <scope>NUCLEOTIDE SEQUENCE [LARGE SCALE GENOMIC DNA]</scope>
    <source>
        <strain evidence="1">5</strain>
        <tissue evidence="1">Leaf</tissue>
    </source>
</reference>
<accession>A0A7J9CXQ9</accession>
<dbReference type="AlphaFoldDB" id="A0A7J9CXQ9"/>
<comment type="caution">
    <text evidence="1">The sequence shown here is derived from an EMBL/GenBank/DDBJ whole genome shotgun (WGS) entry which is preliminary data.</text>
</comment>
<dbReference type="Gene3D" id="2.60.120.330">
    <property type="entry name" value="B-lactam Antibiotic, Isopenicillin N Synthase, Chain"/>
    <property type="match status" value="1"/>
</dbReference>
<keyword evidence="2" id="KW-1185">Reference proteome</keyword>
<evidence type="ECO:0000313" key="2">
    <source>
        <dbReference type="Proteomes" id="UP000593579"/>
    </source>
</evidence>
<gene>
    <name evidence="1" type="ORF">Gogos_021173</name>
</gene>
<proteinExistence type="predicted"/>
<sequence>APANSPVSAFEVEVEGYETLERGGGNFDWAGRLYMTTNPILRRKPYLFSELPSSLRNSMETYILELQKFGEKLLSLMAKALKLDEKEMMEYFED</sequence>